<organism evidence="2 3">
    <name type="scientific">Marichromatium gracile</name>
    <name type="common">Chromatium gracile</name>
    <dbReference type="NCBI Taxonomy" id="1048"/>
    <lineage>
        <taxon>Bacteria</taxon>
        <taxon>Pseudomonadati</taxon>
        <taxon>Pseudomonadota</taxon>
        <taxon>Gammaproteobacteria</taxon>
        <taxon>Chromatiales</taxon>
        <taxon>Chromatiaceae</taxon>
        <taxon>Marichromatium</taxon>
    </lineage>
</organism>
<reference evidence="2 3" key="1">
    <citation type="submission" date="2019-03" db="EMBL/GenBank/DDBJ databases">
        <title>Genomic Encyclopedia of Type Strains, Phase IV (KMG-IV): sequencing the most valuable type-strain genomes for metagenomic binning, comparative biology and taxonomic classification.</title>
        <authorList>
            <person name="Goeker M."/>
        </authorList>
    </citation>
    <scope>NUCLEOTIDE SEQUENCE [LARGE SCALE GENOMIC DNA]</scope>
    <source>
        <strain evidence="2 3">DSM 203</strain>
    </source>
</reference>
<dbReference type="AlphaFoldDB" id="A0A4R4AGX2"/>
<dbReference type="GO" id="GO:0035438">
    <property type="term" value="F:cyclic-di-GMP binding"/>
    <property type="evidence" value="ECO:0007669"/>
    <property type="project" value="InterPro"/>
</dbReference>
<dbReference type="Gene3D" id="2.40.10.220">
    <property type="entry name" value="predicted glycosyltransferase like domains"/>
    <property type="match status" value="1"/>
</dbReference>
<name>A0A4R4AGX2_MARGR</name>
<dbReference type="Proteomes" id="UP000295247">
    <property type="component" value="Unassembled WGS sequence"/>
</dbReference>
<proteinExistence type="predicted"/>
<sequence length="118" mass="13340">MSVERRYCARLPIDLQVQILYRKRRFCSATARNLSSQGMFLDVRNVTLPTGTLIELEFQALGRHWLIPAIVVHHHGGGVGVMFRDEHNALYQDLPRRPAAKFPAQASAATARLHVSSY</sequence>
<dbReference type="Pfam" id="PF07238">
    <property type="entry name" value="PilZ"/>
    <property type="match status" value="1"/>
</dbReference>
<dbReference type="EMBL" id="SMDC01000002">
    <property type="protein sequence ID" value="TCW38491.1"/>
    <property type="molecule type" value="Genomic_DNA"/>
</dbReference>
<evidence type="ECO:0000313" key="2">
    <source>
        <dbReference type="EMBL" id="TCW38491.1"/>
    </source>
</evidence>
<gene>
    <name evidence="2" type="ORF">EDC29_102387</name>
</gene>
<dbReference type="SUPFAM" id="SSF141371">
    <property type="entry name" value="PilZ domain-like"/>
    <property type="match status" value="1"/>
</dbReference>
<evidence type="ECO:0000313" key="3">
    <source>
        <dbReference type="Proteomes" id="UP000295247"/>
    </source>
</evidence>
<feature type="domain" description="PilZ" evidence="1">
    <location>
        <begin position="4"/>
        <end position="89"/>
    </location>
</feature>
<comment type="caution">
    <text evidence="2">The sequence shown here is derived from an EMBL/GenBank/DDBJ whole genome shotgun (WGS) entry which is preliminary data.</text>
</comment>
<dbReference type="RefSeq" id="WP_123140889.1">
    <property type="nucleotide sequence ID" value="NZ_NRRH01000007.1"/>
</dbReference>
<protein>
    <submittedName>
        <fullName evidence="2">PilZ domain-containing protein</fullName>
    </submittedName>
</protein>
<dbReference type="InterPro" id="IPR009875">
    <property type="entry name" value="PilZ_domain"/>
</dbReference>
<accession>A0A4R4AGX2</accession>
<evidence type="ECO:0000259" key="1">
    <source>
        <dbReference type="Pfam" id="PF07238"/>
    </source>
</evidence>